<dbReference type="Gene3D" id="3.40.50.150">
    <property type="entry name" value="Vaccinia Virus protein VP39"/>
    <property type="match status" value="1"/>
</dbReference>
<organism evidence="1 2">
    <name type="scientific">Diacronema lutheri</name>
    <name type="common">Unicellular marine alga</name>
    <name type="synonym">Monochrysis lutheri</name>
    <dbReference type="NCBI Taxonomy" id="2081491"/>
    <lineage>
        <taxon>Eukaryota</taxon>
        <taxon>Haptista</taxon>
        <taxon>Haptophyta</taxon>
        <taxon>Pavlovophyceae</taxon>
        <taxon>Pavlovales</taxon>
        <taxon>Pavlovaceae</taxon>
        <taxon>Diacronema</taxon>
    </lineage>
</organism>
<evidence type="ECO:0000313" key="2">
    <source>
        <dbReference type="Proteomes" id="UP000751190"/>
    </source>
</evidence>
<reference evidence="1" key="1">
    <citation type="submission" date="2021-05" db="EMBL/GenBank/DDBJ databases">
        <title>The genome of the haptophyte Pavlova lutheri (Diacronema luteri, Pavlovales) - a model for lipid biosynthesis in eukaryotic algae.</title>
        <authorList>
            <person name="Hulatt C.J."/>
            <person name="Posewitz M.C."/>
        </authorList>
    </citation>
    <scope>NUCLEOTIDE SEQUENCE</scope>
    <source>
        <strain evidence="1">NIVA-4/92</strain>
    </source>
</reference>
<dbReference type="EMBL" id="JAGTXO010000068">
    <property type="protein sequence ID" value="KAG8457504.1"/>
    <property type="molecule type" value="Genomic_DNA"/>
</dbReference>
<dbReference type="Proteomes" id="UP000751190">
    <property type="component" value="Unassembled WGS sequence"/>
</dbReference>
<dbReference type="OrthoDB" id="7459479at2759"/>
<dbReference type="SUPFAM" id="SSF53335">
    <property type="entry name" value="S-adenosyl-L-methionine-dependent methyltransferases"/>
    <property type="match status" value="1"/>
</dbReference>
<protein>
    <recommendedName>
        <fullName evidence="3">C3H1-type domain-containing protein</fullName>
    </recommendedName>
</protein>
<accession>A0A8J5X6M4</accession>
<comment type="caution">
    <text evidence="1">The sequence shown here is derived from an EMBL/GenBank/DDBJ whole genome shotgun (WGS) entry which is preliminary data.</text>
</comment>
<dbReference type="PANTHER" id="PTHR36971:SF3">
    <property type="entry name" value="C3H1-TYPE DOMAIN-CONTAINING PROTEIN"/>
    <property type="match status" value="1"/>
</dbReference>
<name>A0A8J5X6M4_DIALT</name>
<proteinExistence type="predicted"/>
<keyword evidence="2" id="KW-1185">Reference proteome</keyword>
<gene>
    <name evidence="1" type="ORF">KFE25_004140</name>
</gene>
<evidence type="ECO:0000313" key="1">
    <source>
        <dbReference type="EMBL" id="KAG8457504.1"/>
    </source>
</evidence>
<dbReference type="AlphaFoldDB" id="A0A8J5X6M4"/>
<evidence type="ECO:0008006" key="3">
    <source>
        <dbReference type="Google" id="ProtNLM"/>
    </source>
</evidence>
<dbReference type="PANTHER" id="PTHR36971">
    <property type="entry name" value="UNNAMED PRODUCT"/>
    <property type="match status" value="1"/>
</dbReference>
<dbReference type="Gene3D" id="2.40.50.140">
    <property type="entry name" value="Nucleic acid-binding proteins"/>
    <property type="match status" value="1"/>
</dbReference>
<sequence>MEVAETDTAARFPDARARNIATLCARGAPAEALVRTSGRVVHIRRKSRLLLFFDLRAPDDASVGVAGRVTTVCKAGPLSAAEMQAVRADVRLGDIVVVVGPSEPAPPPGVPCVLALSVRVRTRWLGANPSRPFAPQPLGAHAFGAEATTADTVGTSASAVERASDGAAHALAAGHAPAPGACAPRAPPATCVHFMSTGGCRVVGCRFAHEVPAGGRAAWLAEARAARAARGQCADDPHGASDKATSAQRARVFADWLVRTYGTERLSAGSGVLDIAGGRGDLAFELHTVRGVRTTSIDPRAPQLRRAQHRFVDAHPHAPRAPHVRARFDDAFARSAEYGALVRSASLLVGLHPDQATGAIVEAAVSLALPFAVVPCCVFAHGFPERRRPADGQPVSSYEDLLAWLGARASAGEVRTDFLRVAGKNRVLYMLHGGARRGDDALACVECEPEAAATL</sequence>
<dbReference type="InterPro" id="IPR029063">
    <property type="entry name" value="SAM-dependent_MTases_sf"/>
</dbReference>
<dbReference type="InterPro" id="IPR012340">
    <property type="entry name" value="NA-bd_OB-fold"/>
</dbReference>